<evidence type="ECO:0000313" key="3">
    <source>
        <dbReference type="EMBL" id="KAF6789998.1"/>
    </source>
</evidence>
<dbReference type="Pfam" id="PF03959">
    <property type="entry name" value="FSH1"/>
    <property type="match status" value="1"/>
</dbReference>
<dbReference type="GO" id="GO:0005737">
    <property type="term" value="C:cytoplasm"/>
    <property type="evidence" value="ECO:0007669"/>
    <property type="project" value="TreeGrafter"/>
</dbReference>
<gene>
    <name evidence="3" type="ORF">CSOJ01_14672</name>
</gene>
<keyword evidence="1" id="KW-0378">Hydrolase</keyword>
<dbReference type="Proteomes" id="UP000652219">
    <property type="component" value="Unassembled WGS sequence"/>
</dbReference>
<feature type="domain" description="Serine hydrolase" evidence="2">
    <location>
        <begin position="20"/>
        <end position="129"/>
    </location>
</feature>
<protein>
    <recommendedName>
        <fullName evidence="2">Serine hydrolase domain-containing protein</fullName>
    </recommendedName>
</protein>
<evidence type="ECO:0000256" key="1">
    <source>
        <dbReference type="ARBA" id="ARBA00022801"/>
    </source>
</evidence>
<dbReference type="EMBL" id="WIGN01000516">
    <property type="protein sequence ID" value="KAF6789998.1"/>
    <property type="molecule type" value="Genomic_DNA"/>
</dbReference>
<dbReference type="SUPFAM" id="SSF53474">
    <property type="entry name" value="alpha/beta-Hydrolases"/>
    <property type="match status" value="1"/>
</dbReference>
<name>A0A8H6IPY8_9PEZI</name>
<evidence type="ECO:0000313" key="4">
    <source>
        <dbReference type="Proteomes" id="UP000652219"/>
    </source>
</evidence>
<dbReference type="Gene3D" id="3.40.50.1820">
    <property type="entry name" value="alpha/beta hydrolase"/>
    <property type="match status" value="1"/>
</dbReference>
<dbReference type="AlphaFoldDB" id="A0A8H6IPY8"/>
<accession>A0A8H6IPY8</accession>
<dbReference type="GO" id="GO:0016787">
    <property type="term" value="F:hydrolase activity"/>
    <property type="evidence" value="ECO:0007669"/>
    <property type="project" value="UniProtKB-KW"/>
</dbReference>
<proteinExistence type="predicted"/>
<evidence type="ECO:0000259" key="2">
    <source>
        <dbReference type="Pfam" id="PF03959"/>
    </source>
</evidence>
<dbReference type="InterPro" id="IPR029058">
    <property type="entry name" value="AB_hydrolase_fold"/>
</dbReference>
<sequence>MVVIVRHQYERTLASTNCSNSEDGPDGGLFGYFEEPIDANNCRDLIEGLKDAAQSQGPFDGVVGFSEGGIVAATLLVEDARWPFAGFRCGILFSAAPPLDPDDLRSGIVRCMDPVRDGAVVRVPTAHIYSHEMDVAASKGQACVGGNVKSPLHELWAQAGLNTPEHIHASLARLCDESHVFVHDQGHRVPGSRSREALRGALRAIDRTIQSAQA</sequence>
<reference evidence="3 4" key="1">
    <citation type="journal article" date="2020" name="Phytopathology">
        <title>Genome Sequence Resources of Colletotrichum truncatum, C. plurivorum, C. musicola, and C. sojae: Four Species Pathogenic to Soybean (Glycine max).</title>
        <authorList>
            <person name="Rogerio F."/>
            <person name="Boufleur T.R."/>
            <person name="Ciampi-Guillardi M."/>
            <person name="Sukno S.A."/>
            <person name="Thon M.R."/>
            <person name="Massola Junior N.S."/>
            <person name="Baroncelli R."/>
        </authorList>
    </citation>
    <scope>NUCLEOTIDE SEQUENCE [LARGE SCALE GENOMIC DNA]</scope>
    <source>
        <strain evidence="3 4">LFN0009</strain>
    </source>
</reference>
<dbReference type="PANTHER" id="PTHR48070:SF4">
    <property type="entry name" value="ESTERASE ALNB"/>
    <property type="match status" value="1"/>
</dbReference>
<organism evidence="3 4">
    <name type="scientific">Colletotrichum sojae</name>
    <dbReference type="NCBI Taxonomy" id="2175907"/>
    <lineage>
        <taxon>Eukaryota</taxon>
        <taxon>Fungi</taxon>
        <taxon>Dikarya</taxon>
        <taxon>Ascomycota</taxon>
        <taxon>Pezizomycotina</taxon>
        <taxon>Sordariomycetes</taxon>
        <taxon>Hypocreomycetidae</taxon>
        <taxon>Glomerellales</taxon>
        <taxon>Glomerellaceae</taxon>
        <taxon>Colletotrichum</taxon>
        <taxon>Colletotrichum orchidearum species complex</taxon>
    </lineage>
</organism>
<dbReference type="InterPro" id="IPR005645">
    <property type="entry name" value="FSH-like_dom"/>
</dbReference>
<keyword evidence="4" id="KW-1185">Reference proteome</keyword>
<comment type="caution">
    <text evidence="3">The sequence shown here is derived from an EMBL/GenBank/DDBJ whole genome shotgun (WGS) entry which is preliminary data.</text>
</comment>
<dbReference type="GO" id="GO:0005634">
    <property type="term" value="C:nucleus"/>
    <property type="evidence" value="ECO:0007669"/>
    <property type="project" value="TreeGrafter"/>
</dbReference>
<dbReference type="PANTHER" id="PTHR48070">
    <property type="entry name" value="ESTERASE OVCA2"/>
    <property type="match status" value="1"/>
</dbReference>
<dbReference type="InterPro" id="IPR050593">
    <property type="entry name" value="LovG"/>
</dbReference>
<dbReference type="GO" id="GO:0019748">
    <property type="term" value="P:secondary metabolic process"/>
    <property type="evidence" value="ECO:0007669"/>
    <property type="project" value="TreeGrafter"/>
</dbReference>